<name>A0A6M5Z0I6_9BACT</name>
<dbReference type="RefSeq" id="WP_171474613.1">
    <property type="nucleotide sequence ID" value="NZ_CP053452.2"/>
</dbReference>
<reference evidence="4" key="1">
    <citation type="submission" date="2020-05" db="EMBL/GenBank/DDBJ databases">
        <title>Frigoriglobus tundricola gen. nov., sp. nov., a psychrotolerant cellulolytic planctomycete of the family Gemmataceae with two divergent copies of 16S rRNA gene.</title>
        <authorList>
            <person name="Kulichevskaya I.S."/>
            <person name="Ivanova A.A."/>
            <person name="Naumoff D.G."/>
            <person name="Beletsky A.V."/>
            <person name="Rijpstra W.I.C."/>
            <person name="Sinninghe Damste J.S."/>
            <person name="Mardanov A.V."/>
            <person name="Ravin N.V."/>
            <person name="Dedysh S.N."/>
        </authorList>
    </citation>
    <scope>NUCLEOTIDE SEQUENCE [LARGE SCALE GENOMIC DNA]</scope>
    <source>
        <strain evidence="4">PL17</strain>
    </source>
</reference>
<protein>
    <submittedName>
        <fullName evidence="3">Uncharacterized protein</fullName>
    </submittedName>
</protein>
<feature type="signal peptide" evidence="2">
    <location>
        <begin position="1"/>
        <end position="23"/>
    </location>
</feature>
<proteinExistence type="predicted"/>
<evidence type="ECO:0000256" key="1">
    <source>
        <dbReference type="SAM" id="MobiDB-lite"/>
    </source>
</evidence>
<dbReference type="KEGG" id="ftj:FTUN_7316"/>
<organism evidence="3 4">
    <name type="scientific">Frigoriglobus tundricola</name>
    <dbReference type="NCBI Taxonomy" id="2774151"/>
    <lineage>
        <taxon>Bacteria</taxon>
        <taxon>Pseudomonadati</taxon>
        <taxon>Planctomycetota</taxon>
        <taxon>Planctomycetia</taxon>
        <taxon>Gemmatales</taxon>
        <taxon>Gemmataceae</taxon>
        <taxon>Frigoriglobus</taxon>
    </lineage>
</organism>
<evidence type="ECO:0000313" key="4">
    <source>
        <dbReference type="Proteomes" id="UP000503447"/>
    </source>
</evidence>
<gene>
    <name evidence="3" type="ORF">FTUN_7316</name>
</gene>
<feature type="region of interest" description="Disordered" evidence="1">
    <location>
        <begin position="20"/>
        <end position="40"/>
    </location>
</feature>
<dbReference type="Proteomes" id="UP000503447">
    <property type="component" value="Chromosome"/>
</dbReference>
<sequence>MRILLLAALSLAAVPALETPTRAQPPGGPPGSPFAGPRPAQFGNYLNLTRQGASPAVNYYGIVRPQAQFGDSIQQLQRQVAIGPFSSFGDTTAEQPSITGHAFGFQNQSLYYQNQYYAGNFGLGRTGGSGGTAFGSRAGLPGGQPLGAVPAPRR</sequence>
<evidence type="ECO:0000313" key="3">
    <source>
        <dbReference type="EMBL" id="QJW99695.1"/>
    </source>
</evidence>
<feature type="chain" id="PRO_5027024656" evidence="2">
    <location>
        <begin position="24"/>
        <end position="154"/>
    </location>
</feature>
<accession>A0A6M5Z0I6</accession>
<keyword evidence="2" id="KW-0732">Signal</keyword>
<feature type="region of interest" description="Disordered" evidence="1">
    <location>
        <begin position="128"/>
        <end position="154"/>
    </location>
</feature>
<dbReference type="AlphaFoldDB" id="A0A6M5Z0I6"/>
<dbReference type="EMBL" id="CP053452">
    <property type="protein sequence ID" value="QJW99695.1"/>
    <property type="molecule type" value="Genomic_DNA"/>
</dbReference>
<evidence type="ECO:0000256" key="2">
    <source>
        <dbReference type="SAM" id="SignalP"/>
    </source>
</evidence>
<keyword evidence="4" id="KW-1185">Reference proteome</keyword>